<sequence length="26" mass="2900">MLLMHLIVIIRSQGGPLGLVISRVWP</sequence>
<keyword evidence="2" id="KW-1185">Reference proteome</keyword>
<dbReference type="EMBL" id="CAMGYJ010000006">
    <property type="protein sequence ID" value="CAI0431122.1"/>
    <property type="molecule type" value="Genomic_DNA"/>
</dbReference>
<dbReference type="AlphaFoldDB" id="A0AAV0L9X9"/>
<comment type="caution">
    <text evidence="1">The sequence shown here is derived from an EMBL/GenBank/DDBJ whole genome shotgun (WGS) entry which is preliminary data.</text>
</comment>
<dbReference type="Proteomes" id="UP001154282">
    <property type="component" value="Unassembled WGS sequence"/>
</dbReference>
<reference evidence="1" key="1">
    <citation type="submission" date="2022-08" db="EMBL/GenBank/DDBJ databases">
        <authorList>
            <person name="Gutierrez-Valencia J."/>
        </authorList>
    </citation>
    <scope>NUCLEOTIDE SEQUENCE</scope>
</reference>
<gene>
    <name evidence="1" type="ORF">LITE_LOCUS22914</name>
</gene>
<organism evidence="1 2">
    <name type="scientific">Linum tenue</name>
    <dbReference type="NCBI Taxonomy" id="586396"/>
    <lineage>
        <taxon>Eukaryota</taxon>
        <taxon>Viridiplantae</taxon>
        <taxon>Streptophyta</taxon>
        <taxon>Embryophyta</taxon>
        <taxon>Tracheophyta</taxon>
        <taxon>Spermatophyta</taxon>
        <taxon>Magnoliopsida</taxon>
        <taxon>eudicotyledons</taxon>
        <taxon>Gunneridae</taxon>
        <taxon>Pentapetalae</taxon>
        <taxon>rosids</taxon>
        <taxon>fabids</taxon>
        <taxon>Malpighiales</taxon>
        <taxon>Linaceae</taxon>
        <taxon>Linum</taxon>
    </lineage>
</organism>
<evidence type="ECO:0000313" key="1">
    <source>
        <dbReference type="EMBL" id="CAI0431122.1"/>
    </source>
</evidence>
<protein>
    <submittedName>
        <fullName evidence="1">Uncharacterized protein</fullName>
    </submittedName>
</protein>
<name>A0AAV0L9X9_9ROSI</name>
<proteinExistence type="predicted"/>
<evidence type="ECO:0000313" key="2">
    <source>
        <dbReference type="Proteomes" id="UP001154282"/>
    </source>
</evidence>
<accession>A0AAV0L9X9</accession>